<dbReference type="PANTHER" id="PTHR15352">
    <property type="entry name" value="LYMPHOID-RESTRICTED MEMBRANE PROTEIN, JAW1"/>
    <property type="match status" value="1"/>
</dbReference>
<protein>
    <submittedName>
        <fullName evidence="10">Protein MRVI1-like</fullName>
    </submittedName>
</protein>
<dbReference type="STRING" id="244447.ENSCSEP00000002848"/>
<feature type="compositionally biased region" description="Basic and acidic residues" evidence="8">
    <location>
        <begin position="231"/>
        <end position="245"/>
    </location>
</feature>
<dbReference type="InParanoid" id="A0A3P8UI01"/>
<organism evidence="10 11">
    <name type="scientific">Cynoglossus semilaevis</name>
    <name type="common">Tongue sole</name>
    <dbReference type="NCBI Taxonomy" id="244447"/>
    <lineage>
        <taxon>Eukaryota</taxon>
        <taxon>Metazoa</taxon>
        <taxon>Chordata</taxon>
        <taxon>Craniata</taxon>
        <taxon>Vertebrata</taxon>
        <taxon>Euteleostomi</taxon>
        <taxon>Actinopterygii</taxon>
        <taxon>Neopterygii</taxon>
        <taxon>Teleostei</taxon>
        <taxon>Neoteleostei</taxon>
        <taxon>Acanthomorphata</taxon>
        <taxon>Carangaria</taxon>
        <taxon>Pleuronectiformes</taxon>
        <taxon>Pleuronectoidei</taxon>
        <taxon>Cynoglossidae</taxon>
        <taxon>Cynoglossinae</taxon>
        <taxon>Cynoglossus</taxon>
    </lineage>
</organism>
<proteinExistence type="predicted"/>
<keyword evidence="5 9" id="KW-1133">Transmembrane helix</keyword>
<dbReference type="Pfam" id="PF05781">
    <property type="entry name" value="MRVI1"/>
    <property type="match status" value="1"/>
</dbReference>
<evidence type="ECO:0000256" key="3">
    <source>
        <dbReference type="ARBA" id="ARBA00022490"/>
    </source>
</evidence>
<reference evidence="10" key="3">
    <citation type="submission" date="2025-09" db="UniProtKB">
        <authorList>
            <consortium name="Ensembl"/>
        </authorList>
    </citation>
    <scope>IDENTIFICATION</scope>
</reference>
<dbReference type="KEGG" id="csem:107989130"/>
<dbReference type="Proteomes" id="UP000265120">
    <property type="component" value="Chromosome 10"/>
</dbReference>
<keyword evidence="6" id="KW-0175">Coiled coil</keyword>
<dbReference type="GO" id="GO:0016020">
    <property type="term" value="C:membrane"/>
    <property type="evidence" value="ECO:0007669"/>
    <property type="project" value="UniProtKB-SubCell"/>
</dbReference>
<evidence type="ECO:0000256" key="7">
    <source>
        <dbReference type="ARBA" id="ARBA00023136"/>
    </source>
</evidence>
<evidence type="ECO:0000256" key="6">
    <source>
        <dbReference type="ARBA" id="ARBA00023054"/>
    </source>
</evidence>
<keyword evidence="7 9" id="KW-0472">Membrane</keyword>
<comment type="subcellular location">
    <subcellularLocation>
        <location evidence="2">Cytoplasm</location>
    </subcellularLocation>
    <subcellularLocation>
        <location evidence="1">Membrane</location>
        <topology evidence="1">Single-pass membrane protein</topology>
    </subcellularLocation>
</comment>
<keyword evidence="4 9" id="KW-0812">Transmembrane</keyword>
<dbReference type="OrthoDB" id="10062605at2759"/>
<dbReference type="RefSeq" id="XP_016891171.2">
    <property type="nucleotide sequence ID" value="XM_017035682.2"/>
</dbReference>
<evidence type="ECO:0000256" key="5">
    <source>
        <dbReference type="ARBA" id="ARBA00022989"/>
    </source>
</evidence>
<evidence type="ECO:0000256" key="1">
    <source>
        <dbReference type="ARBA" id="ARBA00004167"/>
    </source>
</evidence>
<evidence type="ECO:0000256" key="8">
    <source>
        <dbReference type="SAM" id="MobiDB-lite"/>
    </source>
</evidence>
<feature type="compositionally biased region" description="Basic and acidic residues" evidence="8">
    <location>
        <begin position="186"/>
        <end position="195"/>
    </location>
</feature>
<sequence length="400" mass="45446">MAMDEVMNAEAMAKMNSYFLSTLTDSEDSEEDTSQEESQPATSWYDLSIIERVSLNSVEMSEADLETAYSQIALAFRCDQYTLKQRLQAEEHSRNLAEENIQLELSRGRETLEVLKGLCLDSQRSQILQKLELCLDIISGTVGRISTTAEVLGAVHQEARMSWAVELILAHVENLKKQHETLQEELEEARKKLLSDPDASPDPGESEDTLRIGPKKFVRRRVSVSIVTSETQERRKQDSRQRSSREPSSTKSCPSPSRSSDSSYCTMNKDDSVLVEDRSADPYGGALEVLASQPPPEPDPIISTEPLPSEPVVNRKTLNKNPPVNTLRQRHKRKPVPLRKKPDKDKILNVHRRSSAFTYGSVWKLHLPSHWKNCCHWLLIQFCLLLLFSVLVSTFVWWNL</sequence>
<dbReference type="GeneID" id="107989130"/>
<dbReference type="GeneTree" id="ENSGT00530000063722"/>
<reference evidence="10" key="2">
    <citation type="submission" date="2025-08" db="UniProtKB">
        <authorList>
            <consortium name="Ensembl"/>
        </authorList>
    </citation>
    <scope>IDENTIFICATION</scope>
</reference>
<feature type="transmembrane region" description="Helical" evidence="9">
    <location>
        <begin position="377"/>
        <end position="398"/>
    </location>
</feature>
<keyword evidence="3" id="KW-0963">Cytoplasm</keyword>
<feature type="region of interest" description="Disordered" evidence="8">
    <location>
        <begin position="286"/>
        <end position="341"/>
    </location>
</feature>
<name>A0A3P8UI01_CYNSE</name>
<feature type="compositionally biased region" description="Basic residues" evidence="8">
    <location>
        <begin position="213"/>
        <end position="222"/>
    </location>
</feature>
<accession>A0A3P8UI01</accession>
<dbReference type="GO" id="GO:0005737">
    <property type="term" value="C:cytoplasm"/>
    <property type="evidence" value="ECO:0007669"/>
    <property type="project" value="UniProtKB-SubCell"/>
</dbReference>
<evidence type="ECO:0000256" key="4">
    <source>
        <dbReference type="ARBA" id="ARBA00022692"/>
    </source>
</evidence>
<dbReference type="OMA" id="RHDKNVA"/>
<feature type="compositionally biased region" description="Low complexity" evidence="8">
    <location>
        <begin position="247"/>
        <end position="263"/>
    </location>
</feature>
<evidence type="ECO:0000313" key="11">
    <source>
        <dbReference type="Proteomes" id="UP000265120"/>
    </source>
</evidence>
<keyword evidence="11" id="KW-1185">Reference proteome</keyword>
<reference evidence="10 11" key="1">
    <citation type="journal article" date="2014" name="Nat. Genet.">
        <title>Whole-genome sequence of a flatfish provides insights into ZW sex chromosome evolution and adaptation to a benthic lifestyle.</title>
        <authorList>
            <person name="Chen S."/>
            <person name="Zhang G."/>
            <person name="Shao C."/>
            <person name="Huang Q."/>
            <person name="Liu G."/>
            <person name="Zhang P."/>
            <person name="Song W."/>
            <person name="An N."/>
            <person name="Chalopin D."/>
            <person name="Volff J.N."/>
            <person name="Hong Y."/>
            <person name="Li Q."/>
            <person name="Sha Z."/>
            <person name="Zhou H."/>
            <person name="Xie M."/>
            <person name="Yu Q."/>
            <person name="Liu Y."/>
            <person name="Xiang H."/>
            <person name="Wang N."/>
            <person name="Wu K."/>
            <person name="Yang C."/>
            <person name="Zhou Q."/>
            <person name="Liao X."/>
            <person name="Yang L."/>
            <person name="Hu Q."/>
            <person name="Zhang J."/>
            <person name="Meng L."/>
            <person name="Jin L."/>
            <person name="Tian Y."/>
            <person name="Lian J."/>
            <person name="Yang J."/>
            <person name="Miao G."/>
            <person name="Liu S."/>
            <person name="Liang Z."/>
            <person name="Yan F."/>
            <person name="Li Y."/>
            <person name="Sun B."/>
            <person name="Zhang H."/>
            <person name="Zhang J."/>
            <person name="Zhu Y."/>
            <person name="Du M."/>
            <person name="Zhao Y."/>
            <person name="Schartl M."/>
            <person name="Tang Q."/>
            <person name="Wang J."/>
        </authorList>
    </citation>
    <scope>NUCLEOTIDE SEQUENCE</scope>
</reference>
<evidence type="ECO:0000256" key="2">
    <source>
        <dbReference type="ARBA" id="ARBA00004496"/>
    </source>
</evidence>
<dbReference type="InterPro" id="IPR008677">
    <property type="entry name" value="MRVI1"/>
</dbReference>
<feature type="region of interest" description="Disordered" evidence="8">
    <location>
        <begin position="186"/>
        <end position="266"/>
    </location>
</feature>
<dbReference type="Ensembl" id="ENSCSET00000002892.1">
    <property type="protein sequence ID" value="ENSCSEP00000002848.1"/>
    <property type="gene ID" value="ENSCSEG00000001882.1"/>
</dbReference>
<evidence type="ECO:0000256" key="9">
    <source>
        <dbReference type="SAM" id="Phobius"/>
    </source>
</evidence>
<evidence type="ECO:0000313" key="10">
    <source>
        <dbReference type="Ensembl" id="ENSCSEP00000002848.1"/>
    </source>
</evidence>
<feature type="compositionally biased region" description="Basic residues" evidence="8">
    <location>
        <begin position="328"/>
        <end position="339"/>
    </location>
</feature>
<dbReference type="AlphaFoldDB" id="A0A3P8UI01"/>
<dbReference type="PANTHER" id="PTHR15352:SF4">
    <property type="entry name" value="LYMPHOID-RESTRICTED MEMBRANE PROTEIN-LIKE ISOFORM X1"/>
    <property type="match status" value="1"/>
</dbReference>